<comment type="caution">
    <text evidence="10">The sequence shown here is derived from an EMBL/GenBank/DDBJ whole genome shotgun (WGS) entry which is preliminary data.</text>
</comment>
<evidence type="ECO:0000313" key="11">
    <source>
        <dbReference type="Proteomes" id="UP001222325"/>
    </source>
</evidence>
<feature type="region of interest" description="Disordered" evidence="8">
    <location>
        <begin position="243"/>
        <end position="271"/>
    </location>
</feature>
<dbReference type="AlphaFoldDB" id="A0AAD6XMP0"/>
<keyword evidence="6" id="KW-0539">Nucleus</keyword>
<dbReference type="EMBL" id="JARJCN010000048">
    <property type="protein sequence ID" value="KAJ7081824.1"/>
    <property type="molecule type" value="Genomic_DNA"/>
</dbReference>
<feature type="region of interest" description="Disordered" evidence="8">
    <location>
        <begin position="337"/>
        <end position="358"/>
    </location>
</feature>
<name>A0AAD6XMP0_9AGAR</name>
<reference evidence="10" key="1">
    <citation type="submission" date="2023-03" db="EMBL/GenBank/DDBJ databases">
        <title>Massive genome expansion in bonnet fungi (Mycena s.s.) driven by repeated elements and novel gene families across ecological guilds.</title>
        <authorList>
            <consortium name="Lawrence Berkeley National Laboratory"/>
            <person name="Harder C.B."/>
            <person name="Miyauchi S."/>
            <person name="Viragh M."/>
            <person name="Kuo A."/>
            <person name="Thoen E."/>
            <person name="Andreopoulos B."/>
            <person name="Lu D."/>
            <person name="Skrede I."/>
            <person name="Drula E."/>
            <person name="Henrissat B."/>
            <person name="Morin E."/>
            <person name="Kohler A."/>
            <person name="Barry K."/>
            <person name="LaButti K."/>
            <person name="Morin E."/>
            <person name="Salamov A."/>
            <person name="Lipzen A."/>
            <person name="Mereny Z."/>
            <person name="Hegedus B."/>
            <person name="Baldrian P."/>
            <person name="Stursova M."/>
            <person name="Weitz H."/>
            <person name="Taylor A."/>
            <person name="Grigoriev I.V."/>
            <person name="Nagy L.G."/>
            <person name="Martin F."/>
            <person name="Kauserud H."/>
        </authorList>
    </citation>
    <scope>NUCLEOTIDE SEQUENCE</scope>
    <source>
        <strain evidence="10">CBHHK173m</strain>
    </source>
</reference>
<evidence type="ECO:0000313" key="10">
    <source>
        <dbReference type="EMBL" id="KAJ7081824.1"/>
    </source>
</evidence>
<dbReference type="Gene3D" id="3.30.160.60">
    <property type="entry name" value="Classic Zinc Finger"/>
    <property type="match status" value="1"/>
</dbReference>
<evidence type="ECO:0000256" key="6">
    <source>
        <dbReference type="ARBA" id="ARBA00023242"/>
    </source>
</evidence>
<keyword evidence="5" id="KW-0862">Zinc</keyword>
<evidence type="ECO:0000256" key="5">
    <source>
        <dbReference type="ARBA" id="ARBA00022833"/>
    </source>
</evidence>
<dbReference type="GO" id="GO:0008270">
    <property type="term" value="F:zinc ion binding"/>
    <property type="evidence" value="ECO:0007669"/>
    <property type="project" value="UniProtKB-KW"/>
</dbReference>
<evidence type="ECO:0000256" key="2">
    <source>
        <dbReference type="ARBA" id="ARBA00022723"/>
    </source>
</evidence>
<evidence type="ECO:0000259" key="9">
    <source>
        <dbReference type="PROSITE" id="PS50157"/>
    </source>
</evidence>
<evidence type="ECO:0000256" key="8">
    <source>
        <dbReference type="SAM" id="MobiDB-lite"/>
    </source>
</evidence>
<feature type="region of interest" description="Disordered" evidence="8">
    <location>
        <begin position="458"/>
        <end position="495"/>
    </location>
</feature>
<gene>
    <name evidence="10" type="ORF">B0H15DRAFT_447094</name>
</gene>
<sequence>MQRDRNTFEEYTISTDLATHRDTDPFIDPYSEHDTFFSDHAAFELHDIVGSVPYASTAFTGHDPGAIVDNPSNERDDRDVIAVEGPRHDPPVENGVLASDVDYAYSFIPSTSSEDWDDDHHYGPYVGPTQVNLAGSPPLRASSFRFRNRPYFELRPRSHSDNTASRPVFSTSSYPLEGSALADDVFPEVGPSPMDYQHPPLFGGAPMHNYPSPALQIYVPTIVPPTDLLSPHSAINHRRYRGLDSSSIRSSASPSPGLDWEHSSAASDLDDSGASSYGDFYGGSYPTELTAELERPVNSLAGDLEQVHLAQQPEVYEGTRRADENLAINLPFHSADVQTQSRHATRQPRDTSSSAILGDVGHGGLDSSSAWDHPGRLANQSTGLHKSAVSTEAGRTAATARRKNPTIPGAFVCDLCGDDFTAKHNLKNHKDSHMGRKTHSCPMCDKCFGTSGVQKRHQRKCGNVGPYPKARRGARPERGRGSGSLSSAQTGNASF</sequence>
<dbReference type="InterPro" id="IPR036236">
    <property type="entry name" value="Znf_C2H2_sf"/>
</dbReference>
<dbReference type="PANTHER" id="PTHR16515">
    <property type="entry name" value="PR DOMAIN ZINC FINGER PROTEIN"/>
    <property type="match status" value="1"/>
</dbReference>
<keyword evidence="11" id="KW-1185">Reference proteome</keyword>
<feature type="domain" description="C2H2-type" evidence="9">
    <location>
        <begin position="439"/>
        <end position="468"/>
    </location>
</feature>
<protein>
    <recommendedName>
        <fullName evidence="9">C2H2-type domain-containing protein</fullName>
    </recommendedName>
</protein>
<dbReference type="InterPro" id="IPR050331">
    <property type="entry name" value="Zinc_finger"/>
</dbReference>
<dbReference type="SMART" id="SM00355">
    <property type="entry name" value="ZnF_C2H2"/>
    <property type="match status" value="2"/>
</dbReference>
<dbReference type="PROSITE" id="PS00028">
    <property type="entry name" value="ZINC_FINGER_C2H2_1"/>
    <property type="match status" value="1"/>
</dbReference>
<accession>A0AAD6XMP0</accession>
<dbReference type="PANTHER" id="PTHR16515:SF49">
    <property type="entry name" value="GASTRULA ZINC FINGER PROTEIN XLCGF49.1-LIKE-RELATED"/>
    <property type="match status" value="1"/>
</dbReference>
<evidence type="ECO:0000256" key="4">
    <source>
        <dbReference type="ARBA" id="ARBA00022771"/>
    </source>
</evidence>
<feature type="domain" description="C2H2-type" evidence="9">
    <location>
        <begin position="411"/>
        <end position="438"/>
    </location>
</feature>
<organism evidence="10 11">
    <name type="scientific">Mycena belliarum</name>
    <dbReference type="NCBI Taxonomy" id="1033014"/>
    <lineage>
        <taxon>Eukaryota</taxon>
        <taxon>Fungi</taxon>
        <taxon>Dikarya</taxon>
        <taxon>Basidiomycota</taxon>
        <taxon>Agaricomycotina</taxon>
        <taxon>Agaricomycetes</taxon>
        <taxon>Agaricomycetidae</taxon>
        <taxon>Agaricales</taxon>
        <taxon>Marasmiineae</taxon>
        <taxon>Mycenaceae</taxon>
        <taxon>Mycena</taxon>
    </lineage>
</organism>
<dbReference type="GO" id="GO:0010468">
    <property type="term" value="P:regulation of gene expression"/>
    <property type="evidence" value="ECO:0007669"/>
    <property type="project" value="TreeGrafter"/>
</dbReference>
<dbReference type="Proteomes" id="UP001222325">
    <property type="component" value="Unassembled WGS sequence"/>
</dbReference>
<dbReference type="InterPro" id="IPR013087">
    <property type="entry name" value="Znf_C2H2_type"/>
</dbReference>
<dbReference type="GO" id="GO:0005634">
    <property type="term" value="C:nucleus"/>
    <property type="evidence" value="ECO:0007669"/>
    <property type="project" value="UniProtKB-SubCell"/>
</dbReference>
<keyword evidence="4 7" id="KW-0863">Zinc-finger</keyword>
<evidence type="ECO:0000256" key="1">
    <source>
        <dbReference type="ARBA" id="ARBA00004123"/>
    </source>
</evidence>
<comment type="subcellular location">
    <subcellularLocation>
        <location evidence="1">Nucleus</location>
    </subcellularLocation>
</comment>
<feature type="compositionally biased region" description="Low complexity" evidence="8">
    <location>
        <begin position="245"/>
        <end position="255"/>
    </location>
</feature>
<dbReference type="SUPFAM" id="SSF57667">
    <property type="entry name" value="beta-beta-alpha zinc fingers"/>
    <property type="match status" value="1"/>
</dbReference>
<keyword evidence="3" id="KW-0677">Repeat</keyword>
<evidence type="ECO:0000256" key="3">
    <source>
        <dbReference type="ARBA" id="ARBA00022737"/>
    </source>
</evidence>
<dbReference type="PROSITE" id="PS50157">
    <property type="entry name" value="ZINC_FINGER_C2H2_2"/>
    <property type="match status" value="2"/>
</dbReference>
<keyword evidence="2" id="KW-0479">Metal-binding</keyword>
<feature type="compositionally biased region" description="Polar residues" evidence="8">
    <location>
        <begin position="485"/>
        <end position="495"/>
    </location>
</feature>
<proteinExistence type="predicted"/>
<evidence type="ECO:0000256" key="7">
    <source>
        <dbReference type="PROSITE-ProRule" id="PRU00042"/>
    </source>
</evidence>